<dbReference type="Proteomes" id="UP000254304">
    <property type="component" value="Unassembled WGS sequence"/>
</dbReference>
<dbReference type="InterPro" id="IPR029062">
    <property type="entry name" value="Class_I_gatase-like"/>
</dbReference>
<dbReference type="GO" id="GO:0033969">
    <property type="term" value="F:gamma-glutamyl-gamma-aminobutyrate hydrolase activity"/>
    <property type="evidence" value="ECO:0007669"/>
    <property type="project" value="UniProtKB-EC"/>
</dbReference>
<gene>
    <name evidence="1" type="primary">puuD</name>
    <name evidence="1" type="ORF">NCTC12157_01638</name>
</gene>
<dbReference type="InterPro" id="IPR044668">
    <property type="entry name" value="PuuD-like"/>
</dbReference>
<evidence type="ECO:0000313" key="1">
    <source>
        <dbReference type="EMBL" id="STQ43938.1"/>
    </source>
</evidence>
<dbReference type="PANTHER" id="PTHR43235:SF1">
    <property type="entry name" value="GLUTAMINE AMIDOTRANSFERASE PB2B2.05-RELATED"/>
    <property type="match status" value="1"/>
</dbReference>
<dbReference type="PANTHER" id="PTHR43235">
    <property type="entry name" value="GLUTAMINE AMIDOTRANSFERASE PB2B2.05-RELATED"/>
    <property type="match status" value="1"/>
</dbReference>
<dbReference type="GO" id="GO:0005829">
    <property type="term" value="C:cytosol"/>
    <property type="evidence" value="ECO:0007669"/>
    <property type="project" value="TreeGrafter"/>
</dbReference>
<dbReference type="AlphaFoldDB" id="A0A377NAW3"/>
<reference evidence="1 2" key="1">
    <citation type="submission" date="2018-06" db="EMBL/GenBank/DDBJ databases">
        <authorList>
            <consortium name="Pathogen Informatics"/>
            <person name="Doyle S."/>
        </authorList>
    </citation>
    <scope>NUCLEOTIDE SEQUENCE [LARGE SCALE GENOMIC DNA]</scope>
    <source>
        <strain evidence="1 2">NCTC12157</strain>
    </source>
</reference>
<evidence type="ECO:0000313" key="2">
    <source>
        <dbReference type="Proteomes" id="UP000254304"/>
    </source>
</evidence>
<dbReference type="EMBL" id="UGGO01000001">
    <property type="protein sequence ID" value="STQ43938.1"/>
    <property type="molecule type" value="Genomic_DNA"/>
</dbReference>
<dbReference type="Gene3D" id="3.40.50.880">
    <property type="match status" value="1"/>
</dbReference>
<proteinExistence type="predicted"/>
<dbReference type="GO" id="GO:0006598">
    <property type="term" value="P:polyamine catabolic process"/>
    <property type="evidence" value="ECO:0007669"/>
    <property type="project" value="TreeGrafter"/>
</dbReference>
<name>A0A377NAW3_9GAMM</name>
<dbReference type="SUPFAM" id="SSF52317">
    <property type="entry name" value="Class I glutamine amidotransferase-like"/>
    <property type="match status" value="1"/>
</dbReference>
<sequence length="338" mass="36926">MSTIFSKAPARKEESYRPIIGVVMCANSIDENPALTVHEKYLDAIFNANAIPVCLPHELASREGAIQEVLARLDGIFLTGSPSNVEPHWYNEDGIEELADPGRDKLSIALIHATLAQGIPLLAACRGMQELVVATGGSLYRKVQEEPGYMDHREDTSLSHDEQFALVHPVSIEPGGLLAELLPDYQSFQVNSLHGQGAKRLGAELSVEARAPDNLVEAVSVRGHPLRPRRTVAPRVAQLDRRRVAATVRILRRCMSEVSSRIELLPLAPSFKSTSNSKPWASAHTDQGRRKRASLGTLRFYCCVIEAAQGWNGHVSATLMIVAKCRRLGGSLSSGFEP</sequence>
<keyword evidence="1" id="KW-0378">Hydrolase</keyword>
<organism evidence="1 2">
    <name type="scientific">Ewingella americana</name>
    <dbReference type="NCBI Taxonomy" id="41202"/>
    <lineage>
        <taxon>Bacteria</taxon>
        <taxon>Pseudomonadati</taxon>
        <taxon>Pseudomonadota</taxon>
        <taxon>Gammaproteobacteria</taxon>
        <taxon>Enterobacterales</taxon>
        <taxon>Yersiniaceae</taxon>
        <taxon>Ewingella</taxon>
    </lineage>
</organism>
<dbReference type="NCBIfam" id="NF008471">
    <property type="entry name" value="PRK11366.1"/>
    <property type="match status" value="1"/>
</dbReference>
<accession>A0A377NAW3</accession>
<dbReference type="Pfam" id="PF07722">
    <property type="entry name" value="Peptidase_C26"/>
    <property type="match status" value="1"/>
</dbReference>
<protein>
    <submittedName>
        <fullName evidence="1">Gamma-glutamyl-gamma-aminobutyrate hydrolase PuuD</fullName>
        <ecNumber evidence="1">3.5.1.94</ecNumber>
    </submittedName>
</protein>
<dbReference type="InterPro" id="IPR011697">
    <property type="entry name" value="Peptidase_C26"/>
</dbReference>
<dbReference type="EC" id="3.5.1.94" evidence="1"/>